<keyword evidence="2" id="KW-0805">Transcription regulation</keyword>
<keyword evidence="4" id="KW-0804">Transcription</keyword>
<evidence type="ECO:0000313" key="6">
    <source>
        <dbReference type="Proteomes" id="UP000291469"/>
    </source>
</evidence>
<dbReference type="InterPro" id="IPR036390">
    <property type="entry name" value="WH_DNA-bd_sf"/>
</dbReference>
<keyword evidence="3" id="KW-0238">DNA-binding</keyword>
<dbReference type="InterPro" id="IPR005650">
    <property type="entry name" value="BlaI_family"/>
</dbReference>
<dbReference type="RefSeq" id="WP_131156750.1">
    <property type="nucleotide sequence ID" value="NZ_CP036402.1"/>
</dbReference>
<dbReference type="Pfam" id="PF03965">
    <property type="entry name" value="Penicillinase_R"/>
    <property type="match status" value="1"/>
</dbReference>
<evidence type="ECO:0000256" key="1">
    <source>
        <dbReference type="ARBA" id="ARBA00011046"/>
    </source>
</evidence>
<dbReference type="Proteomes" id="UP000291469">
    <property type="component" value="Chromosome"/>
</dbReference>
<evidence type="ECO:0000256" key="4">
    <source>
        <dbReference type="ARBA" id="ARBA00023163"/>
    </source>
</evidence>
<dbReference type="Gene3D" id="1.10.10.10">
    <property type="entry name" value="Winged helix-like DNA-binding domain superfamily/Winged helix DNA-binding domain"/>
    <property type="match status" value="1"/>
</dbReference>
<accession>A0A411YKL6</accession>
<keyword evidence="6" id="KW-1185">Reference proteome</keyword>
<protein>
    <submittedName>
        <fullName evidence="5">BlaI/MecI/CopY family transcriptional regulator</fullName>
    </submittedName>
</protein>
<reference evidence="5 6" key="1">
    <citation type="submission" date="2019-01" db="EMBL/GenBank/DDBJ databases">
        <title>Egibacter rhizosphaerae EGI 80759T.</title>
        <authorList>
            <person name="Chen D.-D."/>
            <person name="Tian Y."/>
            <person name="Jiao J.-Y."/>
            <person name="Zhang X.-T."/>
            <person name="Zhang Y.-G."/>
            <person name="Zhang Y."/>
            <person name="Xiao M."/>
            <person name="Shu W.-S."/>
            <person name="Li W.-J."/>
        </authorList>
    </citation>
    <scope>NUCLEOTIDE SEQUENCE [LARGE SCALE GENOMIC DNA]</scope>
    <source>
        <strain evidence="5 6">EGI 80759</strain>
    </source>
</reference>
<dbReference type="PIRSF" id="PIRSF019455">
    <property type="entry name" value="CopR_AtkY"/>
    <property type="match status" value="1"/>
</dbReference>
<dbReference type="SUPFAM" id="SSF46785">
    <property type="entry name" value="Winged helix' DNA-binding domain"/>
    <property type="match status" value="1"/>
</dbReference>
<evidence type="ECO:0000256" key="3">
    <source>
        <dbReference type="ARBA" id="ARBA00023125"/>
    </source>
</evidence>
<dbReference type="InterPro" id="IPR036388">
    <property type="entry name" value="WH-like_DNA-bd_sf"/>
</dbReference>
<organism evidence="5 6">
    <name type="scientific">Egibacter rhizosphaerae</name>
    <dbReference type="NCBI Taxonomy" id="1670831"/>
    <lineage>
        <taxon>Bacteria</taxon>
        <taxon>Bacillati</taxon>
        <taxon>Actinomycetota</taxon>
        <taxon>Nitriliruptoria</taxon>
        <taxon>Egibacterales</taxon>
        <taxon>Egibacteraceae</taxon>
        <taxon>Egibacter</taxon>
    </lineage>
</organism>
<dbReference type="KEGG" id="erz:ER308_20815"/>
<dbReference type="EMBL" id="CP036402">
    <property type="protein sequence ID" value="QBI21758.1"/>
    <property type="molecule type" value="Genomic_DNA"/>
</dbReference>
<name>A0A411YKL6_9ACTN</name>
<sequence>MVRRRDELQGLLGPLETEVMETVWDQGDTTVREVHAALGETRDLAYTTVMTTMARLASKGLLERDTSGLAHRYRPAISRDEYARTTVTSVVDWLVERFPEPALSYFVEKMDADGEADTADLRSRVERLRQQEG</sequence>
<dbReference type="OrthoDB" id="9813987at2"/>
<gene>
    <name evidence="5" type="ORF">ER308_20815</name>
</gene>
<comment type="similarity">
    <text evidence="1">Belongs to the BlaI transcriptional regulatory family.</text>
</comment>
<dbReference type="AlphaFoldDB" id="A0A411YKL6"/>
<dbReference type="GO" id="GO:0003677">
    <property type="term" value="F:DNA binding"/>
    <property type="evidence" value="ECO:0007669"/>
    <property type="project" value="UniProtKB-KW"/>
</dbReference>
<dbReference type="GO" id="GO:0045892">
    <property type="term" value="P:negative regulation of DNA-templated transcription"/>
    <property type="evidence" value="ECO:0007669"/>
    <property type="project" value="InterPro"/>
</dbReference>
<evidence type="ECO:0000313" key="5">
    <source>
        <dbReference type="EMBL" id="QBI21758.1"/>
    </source>
</evidence>
<evidence type="ECO:0000256" key="2">
    <source>
        <dbReference type="ARBA" id="ARBA00023015"/>
    </source>
</evidence>
<proteinExistence type="inferred from homology"/>